<dbReference type="PANTHER" id="PTHR21363">
    <property type="entry name" value="PREPHENATE DEHYDROGENASE"/>
    <property type="match status" value="1"/>
</dbReference>
<dbReference type="Pfam" id="PF02153">
    <property type="entry name" value="PDH_N"/>
    <property type="match status" value="1"/>
</dbReference>
<sequence length="363" mass="40320">MKYNNIAFIGFGLIGGSIARAIKKYRPISKIYAYTNNSLELSKGKSDGVIDVILEDIDTSLSECDIIFLCTPVEFNEYYLEKIKPYIKKESIVTDVGSTKSSIHNLAKKLDMEEVFIGGHPMAGSEKTGYAASDALLLENAYYMITPSSKTPEEKLDVLTDIVTMIKAIPFVIDYQKHDNVVATVSHLPHILAAALVNLVKDNDYSDEVMKRVAAGGFKDITRIAAASPIMWEQICMVNSVPINKILRKYIDMLEDVYKHLSDKSSLYINDMFEKSGEYRNSFDSNSQGVIISKHDISVHIQDKPGAISVISAILAANSISIKNIGINHNREKGEGALNISFYDADSCEMAGKLLREYNYTVL</sequence>
<name>A0A133ZJA8_9FIRM</name>
<protein>
    <recommendedName>
        <fullName evidence="4">Prephenate dehydrogenase</fullName>
        <ecNumber evidence="3">1.3.1.12</ecNumber>
    </recommendedName>
</protein>
<dbReference type="GO" id="GO:0004665">
    <property type="term" value="F:prephenate dehydrogenase (NADP+) activity"/>
    <property type="evidence" value="ECO:0007669"/>
    <property type="project" value="InterPro"/>
</dbReference>
<dbReference type="STRING" id="467210.HMPREF1866_02059"/>
<dbReference type="PANTHER" id="PTHR21363:SF0">
    <property type="entry name" value="PREPHENATE DEHYDROGENASE [NADP(+)]"/>
    <property type="match status" value="1"/>
</dbReference>
<dbReference type="SUPFAM" id="SSF51735">
    <property type="entry name" value="NAD(P)-binding Rossmann-fold domains"/>
    <property type="match status" value="1"/>
</dbReference>
<evidence type="ECO:0000256" key="8">
    <source>
        <dbReference type="ARBA" id="ARBA00023141"/>
    </source>
</evidence>
<dbReference type="Pfam" id="PF20463">
    <property type="entry name" value="PDH_C"/>
    <property type="match status" value="1"/>
</dbReference>
<evidence type="ECO:0000256" key="1">
    <source>
        <dbReference type="ARBA" id="ARBA00005067"/>
    </source>
</evidence>
<dbReference type="EC" id="1.3.1.12" evidence="3"/>
<reference evidence="13" key="1">
    <citation type="submission" date="2016-01" db="EMBL/GenBank/DDBJ databases">
        <authorList>
            <person name="Mitreva M."/>
            <person name="Pepin K.H."/>
            <person name="Mihindukulasuriya K.A."/>
            <person name="Fulton R."/>
            <person name="Fronick C."/>
            <person name="O'Laughlin M."/>
            <person name="Miner T."/>
            <person name="Herter B."/>
            <person name="Rosa B.A."/>
            <person name="Cordes M."/>
            <person name="Tomlinson C."/>
            <person name="Wollam A."/>
            <person name="Palsikar V.B."/>
            <person name="Mardis E.R."/>
            <person name="Wilson R.K."/>
        </authorList>
    </citation>
    <scope>NUCLEOTIDE SEQUENCE [LARGE SCALE GENOMIC DNA]</scope>
    <source>
        <strain evidence="13">DNF00896</strain>
    </source>
</reference>
<dbReference type="InterPro" id="IPR036291">
    <property type="entry name" value="NAD(P)-bd_dom_sf"/>
</dbReference>
<accession>A0A133ZJA8</accession>
<evidence type="ECO:0000256" key="7">
    <source>
        <dbReference type="ARBA" id="ARBA00023027"/>
    </source>
</evidence>
<dbReference type="PROSITE" id="PS51176">
    <property type="entry name" value="PDH_ADH"/>
    <property type="match status" value="1"/>
</dbReference>
<keyword evidence="7" id="KW-0520">NAD</keyword>
<dbReference type="InterPro" id="IPR046825">
    <property type="entry name" value="PDH_C"/>
</dbReference>
<keyword evidence="5" id="KW-0827">Tyrosine biosynthesis</keyword>
<comment type="pathway">
    <text evidence="1">Amino-acid biosynthesis; L-tyrosine biosynthesis; (4-hydroxyphenyl)pyruvate from prephenate (NAD(+) route): step 1/1.</text>
</comment>
<dbReference type="UniPathway" id="UPA00122">
    <property type="reaction ID" value="UER00961"/>
</dbReference>
<dbReference type="RefSeq" id="WP_060931711.1">
    <property type="nucleotide sequence ID" value="NZ_KQ959840.1"/>
</dbReference>
<evidence type="ECO:0000256" key="9">
    <source>
        <dbReference type="ARBA" id="ARBA00049260"/>
    </source>
</evidence>
<dbReference type="AlphaFoldDB" id="A0A133ZJA8"/>
<dbReference type="GO" id="GO:0070403">
    <property type="term" value="F:NAD+ binding"/>
    <property type="evidence" value="ECO:0007669"/>
    <property type="project" value="InterPro"/>
</dbReference>
<keyword evidence="13" id="KW-1185">Reference proteome</keyword>
<dbReference type="PATRIC" id="fig|467210.3.peg.2037"/>
<dbReference type="Gene3D" id="3.40.50.720">
    <property type="entry name" value="NAD(P)-binding Rossmann-like Domain"/>
    <property type="match status" value="1"/>
</dbReference>
<evidence type="ECO:0000256" key="6">
    <source>
        <dbReference type="ARBA" id="ARBA00023002"/>
    </source>
</evidence>
<dbReference type="PROSITE" id="PS51671">
    <property type="entry name" value="ACT"/>
    <property type="match status" value="1"/>
</dbReference>
<evidence type="ECO:0000256" key="5">
    <source>
        <dbReference type="ARBA" id="ARBA00022498"/>
    </source>
</evidence>
<evidence type="ECO:0000259" key="11">
    <source>
        <dbReference type="PROSITE" id="PS51671"/>
    </source>
</evidence>
<comment type="caution">
    <text evidence="12">The sequence shown here is derived from an EMBL/GenBank/DDBJ whole genome shotgun (WGS) entry which is preliminary data.</text>
</comment>
<dbReference type="EMBL" id="LSDA01000111">
    <property type="protein sequence ID" value="KXB55519.1"/>
    <property type="molecule type" value="Genomic_DNA"/>
</dbReference>
<dbReference type="Proteomes" id="UP000070394">
    <property type="component" value="Unassembled WGS sequence"/>
</dbReference>
<dbReference type="GO" id="GO:0008977">
    <property type="term" value="F:prephenate dehydrogenase (NAD+) activity"/>
    <property type="evidence" value="ECO:0007669"/>
    <property type="project" value="UniProtKB-EC"/>
</dbReference>
<evidence type="ECO:0000256" key="3">
    <source>
        <dbReference type="ARBA" id="ARBA00012068"/>
    </source>
</evidence>
<dbReference type="Gene3D" id="1.10.3660.10">
    <property type="entry name" value="6-phosphogluconate dehydrogenase C-terminal like domain"/>
    <property type="match status" value="1"/>
</dbReference>
<dbReference type="SUPFAM" id="SSF55021">
    <property type="entry name" value="ACT-like"/>
    <property type="match status" value="1"/>
</dbReference>
<evidence type="ECO:0000313" key="12">
    <source>
        <dbReference type="EMBL" id="KXB55519.1"/>
    </source>
</evidence>
<dbReference type="GO" id="GO:0006571">
    <property type="term" value="P:tyrosine biosynthetic process"/>
    <property type="evidence" value="ECO:0007669"/>
    <property type="project" value="UniProtKB-UniPathway"/>
</dbReference>
<dbReference type="InterPro" id="IPR002912">
    <property type="entry name" value="ACT_dom"/>
</dbReference>
<evidence type="ECO:0000256" key="4">
    <source>
        <dbReference type="ARBA" id="ARBA00016891"/>
    </source>
</evidence>
<dbReference type="InterPro" id="IPR045865">
    <property type="entry name" value="ACT-like_dom_sf"/>
</dbReference>
<dbReference type="InterPro" id="IPR003099">
    <property type="entry name" value="Prephen_DH"/>
</dbReference>
<feature type="domain" description="Prephenate/arogenate dehydrogenase" evidence="10">
    <location>
        <begin position="4"/>
        <end position="291"/>
    </location>
</feature>
<dbReference type="OrthoDB" id="9802008at2"/>
<dbReference type="InterPro" id="IPR008927">
    <property type="entry name" value="6-PGluconate_DH-like_C_sf"/>
</dbReference>
<dbReference type="InterPro" id="IPR050812">
    <property type="entry name" value="Preph/Arog_dehydrog"/>
</dbReference>
<evidence type="ECO:0000256" key="2">
    <source>
        <dbReference type="ARBA" id="ARBA00007964"/>
    </source>
</evidence>
<dbReference type="InterPro" id="IPR046826">
    <property type="entry name" value="PDH_N"/>
</dbReference>
<keyword evidence="8" id="KW-0028">Amino-acid biosynthesis</keyword>
<comment type="similarity">
    <text evidence="2">Belongs to the prephenate/arogenate dehydrogenase family.</text>
</comment>
<keyword evidence="8" id="KW-0057">Aromatic amino acid biosynthesis</keyword>
<dbReference type="SUPFAM" id="SSF48179">
    <property type="entry name" value="6-phosphogluconate dehydrogenase C-terminal domain-like"/>
    <property type="match status" value="1"/>
</dbReference>
<proteinExistence type="inferred from homology"/>
<feature type="domain" description="ACT" evidence="11">
    <location>
        <begin position="296"/>
        <end position="363"/>
    </location>
</feature>
<gene>
    <name evidence="12" type="ORF">HMPREF1866_02059</name>
</gene>
<organism evidence="12 13">
    <name type="scientific">Lachnoanaerobaculum saburreum</name>
    <dbReference type="NCBI Taxonomy" id="467210"/>
    <lineage>
        <taxon>Bacteria</taxon>
        <taxon>Bacillati</taxon>
        <taxon>Bacillota</taxon>
        <taxon>Clostridia</taxon>
        <taxon>Lachnospirales</taxon>
        <taxon>Lachnospiraceae</taxon>
        <taxon>Lachnoanaerobaculum</taxon>
    </lineage>
</organism>
<dbReference type="FunFam" id="3.40.50.720:FF:000208">
    <property type="entry name" value="Prephenate dehydrogenase"/>
    <property type="match status" value="1"/>
</dbReference>
<evidence type="ECO:0000313" key="13">
    <source>
        <dbReference type="Proteomes" id="UP000070394"/>
    </source>
</evidence>
<evidence type="ECO:0000259" key="10">
    <source>
        <dbReference type="PROSITE" id="PS51176"/>
    </source>
</evidence>
<keyword evidence="6" id="KW-0560">Oxidoreductase</keyword>
<comment type="catalytic activity">
    <reaction evidence="9">
        <text>prephenate + NAD(+) = 3-(4-hydroxyphenyl)pyruvate + CO2 + NADH</text>
        <dbReference type="Rhea" id="RHEA:13869"/>
        <dbReference type="ChEBI" id="CHEBI:16526"/>
        <dbReference type="ChEBI" id="CHEBI:29934"/>
        <dbReference type="ChEBI" id="CHEBI:36242"/>
        <dbReference type="ChEBI" id="CHEBI:57540"/>
        <dbReference type="ChEBI" id="CHEBI:57945"/>
        <dbReference type="EC" id="1.3.1.12"/>
    </reaction>
</comment>